<reference evidence="3 4" key="1">
    <citation type="submission" date="2016-10" db="EMBL/GenBank/DDBJ databases">
        <authorList>
            <person name="Varghese N."/>
            <person name="Submissions S."/>
        </authorList>
    </citation>
    <scope>NUCLEOTIDE SEQUENCE [LARGE SCALE GENOMIC DNA]</scope>
    <source>
        <strain evidence="3 4">DSM 18327</strain>
    </source>
</reference>
<feature type="domain" description="KfrA N-terminal DNA-binding" evidence="2">
    <location>
        <begin position="8"/>
        <end position="114"/>
    </location>
</feature>
<keyword evidence="4" id="KW-1185">Reference proteome</keyword>
<evidence type="ECO:0000313" key="4">
    <source>
        <dbReference type="Proteomes" id="UP000199665"/>
    </source>
</evidence>
<dbReference type="EMBL" id="FNRV01000001">
    <property type="protein sequence ID" value="SED62400.1"/>
    <property type="molecule type" value="Genomic_DNA"/>
</dbReference>
<evidence type="ECO:0000313" key="3">
    <source>
        <dbReference type="EMBL" id="SED62400.1"/>
    </source>
</evidence>
<protein>
    <submittedName>
        <fullName evidence="3">Replication region DNA-binding N-term</fullName>
    </submittedName>
</protein>
<evidence type="ECO:0000259" key="2">
    <source>
        <dbReference type="Pfam" id="PF11740"/>
    </source>
</evidence>
<dbReference type="Pfam" id="PF11740">
    <property type="entry name" value="KfrA_N"/>
    <property type="match status" value="1"/>
</dbReference>
<name>A0ABY0YJ49_9PSED</name>
<dbReference type="RefSeq" id="WP_090468891.1">
    <property type="nucleotide sequence ID" value="NZ_FNRV01000001.1"/>
</dbReference>
<gene>
    <name evidence="3" type="ORF">SAMN05216205_5744</name>
</gene>
<keyword evidence="1" id="KW-0175">Coiled coil</keyword>
<sequence length="326" mass="37528">MARGGVNKAVVQIARNALLARGLHPSIDAVRVELGNTGSKSTIQRYLKELGEAEAPTPEMPLDEELTRYIASLVVRVQQRAEEALAADRAAFDRKQLAARQQREVEAAHLEHLQLAHATLGQARQAGLVHEQTLTSQLQACEVESQRLQEAHEQQLRLLEDRAGQIVSLEDKHRLTQEALDHYREQHLLQREQEVQRHDQQLQQLQREARTNRDQLLSKQEELSQLYRDLERMSGEQLRQHQETRRLEQALQSAQEQVQAADLEHQSDLRQMHAIAHKLTTLREKTKQQLLKQRQTQRELRSQTQQITQLQTLVERLTQSAPTGPD</sequence>
<keyword evidence="3" id="KW-0238">DNA-binding</keyword>
<organism evidence="3 4">
    <name type="scientific">Pseudomonas mohnii</name>
    <dbReference type="NCBI Taxonomy" id="395600"/>
    <lineage>
        <taxon>Bacteria</taxon>
        <taxon>Pseudomonadati</taxon>
        <taxon>Pseudomonadota</taxon>
        <taxon>Gammaproteobacteria</taxon>
        <taxon>Pseudomonadales</taxon>
        <taxon>Pseudomonadaceae</taxon>
        <taxon>Pseudomonas</taxon>
    </lineage>
</organism>
<accession>A0ABY0YJ49</accession>
<dbReference type="GO" id="GO:0003677">
    <property type="term" value="F:DNA binding"/>
    <property type="evidence" value="ECO:0007669"/>
    <property type="project" value="UniProtKB-KW"/>
</dbReference>
<dbReference type="Proteomes" id="UP000199665">
    <property type="component" value="Unassembled WGS sequence"/>
</dbReference>
<evidence type="ECO:0000256" key="1">
    <source>
        <dbReference type="SAM" id="Coils"/>
    </source>
</evidence>
<proteinExistence type="predicted"/>
<comment type="caution">
    <text evidence="3">The sequence shown here is derived from an EMBL/GenBank/DDBJ whole genome shotgun (WGS) entry which is preliminary data.</text>
</comment>
<feature type="coiled-coil region" evidence="1">
    <location>
        <begin position="166"/>
        <end position="320"/>
    </location>
</feature>
<dbReference type="InterPro" id="IPR021104">
    <property type="entry name" value="KfrA_DNA-bd_N"/>
</dbReference>